<name>A0A550BXB6_9AGAR</name>
<protein>
    <submittedName>
        <fullName evidence="2">Uncharacterized protein</fullName>
    </submittedName>
</protein>
<dbReference type="Proteomes" id="UP000320762">
    <property type="component" value="Unassembled WGS sequence"/>
</dbReference>
<reference evidence="2 3" key="1">
    <citation type="journal article" date="2019" name="New Phytol.">
        <title>Comparative genomics reveals unique wood-decay strategies and fruiting body development in the Schizophyllaceae.</title>
        <authorList>
            <person name="Almasi E."/>
            <person name="Sahu N."/>
            <person name="Krizsan K."/>
            <person name="Balint B."/>
            <person name="Kovacs G.M."/>
            <person name="Kiss B."/>
            <person name="Cseklye J."/>
            <person name="Drula E."/>
            <person name="Henrissat B."/>
            <person name="Nagy I."/>
            <person name="Chovatia M."/>
            <person name="Adam C."/>
            <person name="LaButti K."/>
            <person name="Lipzen A."/>
            <person name="Riley R."/>
            <person name="Grigoriev I.V."/>
            <person name="Nagy L.G."/>
        </authorList>
    </citation>
    <scope>NUCLEOTIDE SEQUENCE [LARGE SCALE GENOMIC DNA]</scope>
    <source>
        <strain evidence="2 3">NL-1724</strain>
    </source>
</reference>
<keyword evidence="3" id="KW-1185">Reference proteome</keyword>
<evidence type="ECO:0000313" key="3">
    <source>
        <dbReference type="Proteomes" id="UP000320762"/>
    </source>
</evidence>
<dbReference type="AlphaFoldDB" id="A0A550BXB6"/>
<comment type="caution">
    <text evidence="2">The sequence shown here is derived from an EMBL/GenBank/DDBJ whole genome shotgun (WGS) entry which is preliminary data.</text>
</comment>
<sequence>MCGARWAARSEETVRARRSDEPASMGGATSAVLLKRKRSRLQRIQARTCAPGATVRSAIGLRSAGCKRICSHPAHAYPVFSVMRETPQRRGKGESARRGGDSGRGITITRDARRCPLRDAHGVVEEKGRGTAAVGAHNGSLVVAMVHPRPMVDYISMGHIARPRHRTRSFGRVRDVTVTTILLLDLYPAAAGSPQNAPKVRNTKGIGPRGPIDLSGRARVCAASESPSTVASTIFAHTTFELHNADRRQGRKALAASPSLPNGRSQIAPCPPPIPNPLINRRARPHPHHLLAYTRDEASDAPSASQPPSNVCATPRVAQRMRWYGQYARVAVTATTAVAVARAAPRAYPCTTGTSPSRFGVESGAARVCSRAGCYRSASYLSGRTRASRHAQRHSPAPAPITPPMRSACVLRHSNYIVKGYLLFVIVYEVFMFLAVGQNSKISKIEPLQPVPVPVVLGPRMIVRKGARAQGVWGREPVKQERRRKGREREREQERTQELTNELNNSKLRMSLSQTGIRVGGARWMEERFAVSYHCGEGGEMSADCIGSISPIFH</sequence>
<accession>A0A550BXB6</accession>
<feature type="compositionally biased region" description="Basic and acidic residues" evidence="1">
    <location>
        <begin position="8"/>
        <end position="21"/>
    </location>
</feature>
<feature type="region of interest" description="Disordered" evidence="1">
    <location>
        <begin position="192"/>
        <end position="211"/>
    </location>
</feature>
<feature type="compositionally biased region" description="Basic and acidic residues" evidence="1">
    <location>
        <begin position="86"/>
        <end position="101"/>
    </location>
</feature>
<feature type="region of interest" description="Disordered" evidence="1">
    <location>
        <begin position="473"/>
        <end position="497"/>
    </location>
</feature>
<feature type="region of interest" description="Disordered" evidence="1">
    <location>
        <begin position="1"/>
        <end position="28"/>
    </location>
</feature>
<dbReference type="EMBL" id="VDMD01000051">
    <property type="protein sequence ID" value="TRM57181.1"/>
    <property type="molecule type" value="Genomic_DNA"/>
</dbReference>
<gene>
    <name evidence="2" type="ORF">BD626DRAFT_540710</name>
</gene>
<feature type="compositionally biased region" description="Basic and acidic residues" evidence="1">
    <location>
        <begin position="487"/>
        <end position="497"/>
    </location>
</feature>
<evidence type="ECO:0000256" key="1">
    <source>
        <dbReference type="SAM" id="MobiDB-lite"/>
    </source>
</evidence>
<feature type="region of interest" description="Disordered" evidence="1">
    <location>
        <begin position="84"/>
        <end position="107"/>
    </location>
</feature>
<organism evidence="2 3">
    <name type="scientific">Schizophyllum amplum</name>
    <dbReference type="NCBI Taxonomy" id="97359"/>
    <lineage>
        <taxon>Eukaryota</taxon>
        <taxon>Fungi</taxon>
        <taxon>Dikarya</taxon>
        <taxon>Basidiomycota</taxon>
        <taxon>Agaricomycotina</taxon>
        <taxon>Agaricomycetes</taxon>
        <taxon>Agaricomycetidae</taxon>
        <taxon>Agaricales</taxon>
        <taxon>Schizophyllaceae</taxon>
        <taxon>Schizophyllum</taxon>
    </lineage>
</organism>
<evidence type="ECO:0000313" key="2">
    <source>
        <dbReference type="EMBL" id="TRM57181.1"/>
    </source>
</evidence>
<proteinExistence type="predicted"/>